<dbReference type="EMBL" id="BLZR01000001">
    <property type="protein sequence ID" value="GFP75319.1"/>
    <property type="molecule type" value="Genomic_DNA"/>
</dbReference>
<dbReference type="PROSITE" id="PS51186">
    <property type="entry name" value="GNAT"/>
    <property type="match status" value="1"/>
</dbReference>
<dbReference type="CDD" id="cd04301">
    <property type="entry name" value="NAT_SF"/>
    <property type="match status" value="1"/>
</dbReference>
<evidence type="ECO:0000313" key="3">
    <source>
        <dbReference type="EMBL" id="GFP75319.1"/>
    </source>
</evidence>
<accession>A0A6V8SDK5</accession>
<evidence type="ECO:0000313" key="4">
    <source>
        <dbReference type="Proteomes" id="UP000580568"/>
    </source>
</evidence>
<dbReference type="InterPro" id="IPR017255">
    <property type="entry name" value="AcTrfase_GNAT_prd"/>
</dbReference>
<dbReference type="SUPFAM" id="SSF55729">
    <property type="entry name" value="Acyl-CoA N-acyltransferases (Nat)"/>
    <property type="match status" value="1"/>
</dbReference>
<dbReference type="AlphaFoldDB" id="A0A6V8SDK5"/>
<comment type="caution">
    <text evidence="3">The sequence shown here is derived from an EMBL/GenBank/DDBJ whole genome shotgun (WGS) entry which is preliminary data.</text>
</comment>
<protein>
    <submittedName>
        <fullName evidence="3">Acetyltransferase YpeA</fullName>
    </submittedName>
</protein>
<dbReference type="PANTHER" id="PTHR13947:SF37">
    <property type="entry name" value="LD18367P"/>
    <property type="match status" value="1"/>
</dbReference>
<dbReference type="Proteomes" id="UP000580568">
    <property type="component" value="Unassembled WGS sequence"/>
</dbReference>
<feature type="domain" description="N-acetyltransferase" evidence="2">
    <location>
        <begin position="1"/>
        <end position="138"/>
    </location>
</feature>
<name>A0A6V8SDK5_9CLOT</name>
<evidence type="ECO:0000256" key="1">
    <source>
        <dbReference type="ARBA" id="ARBA00022679"/>
    </source>
</evidence>
<dbReference type="InterPro" id="IPR050769">
    <property type="entry name" value="NAT_camello-type"/>
</dbReference>
<proteinExistence type="predicted"/>
<dbReference type="Gene3D" id="3.40.630.30">
    <property type="match status" value="1"/>
</dbReference>
<dbReference type="PIRSF" id="PIRSF037663">
    <property type="entry name" value="Acetyltransf_GNAT_prd"/>
    <property type="match status" value="1"/>
</dbReference>
<keyword evidence="1 3" id="KW-0808">Transferase</keyword>
<dbReference type="PANTHER" id="PTHR13947">
    <property type="entry name" value="GNAT FAMILY N-ACETYLTRANSFERASE"/>
    <property type="match status" value="1"/>
</dbReference>
<dbReference type="Pfam" id="PF00583">
    <property type="entry name" value="Acetyltransf_1"/>
    <property type="match status" value="1"/>
</dbReference>
<keyword evidence="4" id="KW-1185">Reference proteome</keyword>
<sequence length="138" mass="15687">MTIEDYDKVYKLWTNTSGMGMRSLDDSLQGIDKFIRRNPTTNFIAKLENEVVGVILCGHDGRRGYIYHTGVDCEYRGQGIGKALVRAVLGALRKEEINKVALVAFASNDIGNRFWESIGFKEREDLVYRNLSINHNNN</sequence>
<evidence type="ECO:0000259" key="2">
    <source>
        <dbReference type="PROSITE" id="PS51186"/>
    </source>
</evidence>
<dbReference type="InterPro" id="IPR016181">
    <property type="entry name" value="Acyl_CoA_acyltransferase"/>
</dbReference>
<organism evidence="3 4">
    <name type="scientific">Clostridium fungisolvens</name>
    <dbReference type="NCBI Taxonomy" id="1604897"/>
    <lineage>
        <taxon>Bacteria</taxon>
        <taxon>Bacillati</taxon>
        <taxon>Bacillota</taxon>
        <taxon>Clostridia</taxon>
        <taxon>Eubacteriales</taxon>
        <taxon>Clostridiaceae</taxon>
        <taxon>Clostridium</taxon>
    </lineage>
</organism>
<dbReference type="GO" id="GO:0008080">
    <property type="term" value="F:N-acetyltransferase activity"/>
    <property type="evidence" value="ECO:0007669"/>
    <property type="project" value="InterPro"/>
</dbReference>
<gene>
    <name evidence="3" type="ORF">bsdtw1_01393</name>
</gene>
<dbReference type="InterPro" id="IPR000182">
    <property type="entry name" value="GNAT_dom"/>
</dbReference>
<reference evidence="3 4" key="1">
    <citation type="submission" date="2020-07" db="EMBL/GenBank/DDBJ databases">
        <title>A new beta-1,3-glucan-decomposing anaerobic bacterium isolated from anoxic soil subjected to biological soil disinfestation.</title>
        <authorList>
            <person name="Ueki A."/>
            <person name="Tonouchi A."/>
        </authorList>
    </citation>
    <scope>NUCLEOTIDE SEQUENCE [LARGE SCALE GENOMIC DNA]</scope>
    <source>
        <strain evidence="3 4">TW1</strain>
    </source>
</reference>